<dbReference type="EMBL" id="JARK01001369">
    <property type="protein sequence ID" value="EYC16620.1"/>
    <property type="molecule type" value="Genomic_DNA"/>
</dbReference>
<keyword evidence="3" id="KW-1185">Reference proteome</keyword>
<reference evidence="3" key="1">
    <citation type="journal article" date="2015" name="Nat. Genet.">
        <title>The genome and transcriptome of the zoonotic hookworm Ancylostoma ceylanicum identify infection-specific gene families.</title>
        <authorList>
            <person name="Schwarz E.M."/>
            <person name="Hu Y."/>
            <person name="Antoshechkin I."/>
            <person name="Miller M.M."/>
            <person name="Sternberg P.W."/>
            <person name="Aroian R.V."/>
        </authorList>
    </citation>
    <scope>NUCLEOTIDE SEQUENCE</scope>
    <source>
        <strain evidence="3">HY135</strain>
    </source>
</reference>
<evidence type="ECO:0000313" key="2">
    <source>
        <dbReference type="EMBL" id="EYC16620.1"/>
    </source>
</evidence>
<accession>A0A016UN78</accession>
<dbReference type="OrthoDB" id="5829559at2759"/>
<dbReference type="STRING" id="53326.A0A016UN78"/>
<name>A0A016UN78_9BILA</name>
<dbReference type="AlphaFoldDB" id="A0A016UN78"/>
<protein>
    <submittedName>
        <fullName evidence="2">Uncharacterized protein</fullName>
    </submittedName>
</protein>
<feature type="region of interest" description="Disordered" evidence="1">
    <location>
        <begin position="1"/>
        <end position="45"/>
    </location>
</feature>
<evidence type="ECO:0000313" key="3">
    <source>
        <dbReference type="Proteomes" id="UP000024635"/>
    </source>
</evidence>
<evidence type="ECO:0000256" key="1">
    <source>
        <dbReference type="SAM" id="MobiDB-lite"/>
    </source>
</evidence>
<gene>
    <name evidence="2" type="primary">Acey_s0033.g2752</name>
    <name evidence="2" type="ORF">Y032_0033g2752</name>
</gene>
<proteinExistence type="predicted"/>
<comment type="caution">
    <text evidence="2">The sequence shown here is derived from an EMBL/GenBank/DDBJ whole genome shotgun (WGS) entry which is preliminary data.</text>
</comment>
<organism evidence="2 3">
    <name type="scientific">Ancylostoma ceylanicum</name>
    <dbReference type="NCBI Taxonomy" id="53326"/>
    <lineage>
        <taxon>Eukaryota</taxon>
        <taxon>Metazoa</taxon>
        <taxon>Ecdysozoa</taxon>
        <taxon>Nematoda</taxon>
        <taxon>Chromadorea</taxon>
        <taxon>Rhabditida</taxon>
        <taxon>Rhabditina</taxon>
        <taxon>Rhabditomorpha</taxon>
        <taxon>Strongyloidea</taxon>
        <taxon>Ancylostomatidae</taxon>
        <taxon>Ancylostomatinae</taxon>
        <taxon>Ancylostoma</taxon>
    </lineage>
</organism>
<dbReference type="Proteomes" id="UP000024635">
    <property type="component" value="Unassembled WGS sequence"/>
</dbReference>
<sequence>MMSRNLFAGEPLQRDNAMNMNEQEQTREGGLPPRSHEQSARTPTLLAPQYVSGKLVRVGGNLFCAPGAVPSHYLDTDLRRYILLDQNRNSQEFGSTIIPTSVGNPVSAHELRRRVDSLDNAVYSPTIVNGNLQFVCLSSDTRSKSSTGAPSNVCSEIYQ</sequence>